<protein>
    <submittedName>
        <fullName evidence="1">Uncharacterized protein</fullName>
    </submittedName>
</protein>
<gene>
    <name evidence="1" type="ORF">LCGC14_1239000</name>
</gene>
<accession>A0A0F9LTJ4</accession>
<proteinExistence type="predicted"/>
<comment type="caution">
    <text evidence="1">The sequence shown here is derived from an EMBL/GenBank/DDBJ whole genome shotgun (WGS) entry which is preliminary data.</text>
</comment>
<name>A0A0F9LTJ4_9ZZZZ</name>
<dbReference type="AlphaFoldDB" id="A0A0F9LTJ4"/>
<sequence>MTLPIPIEKMSEIIEFECGMCGLTIESLPRNIKKSKGAILKWT</sequence>
<reference evidence="1" key="1">
    <citation type="journal article" date="2015" name="Nature">
        <title>Complex archaea that bridge the gap between prokaryotes and eukaryotes.</title>
        <authorList>
            <person name="Spang A."/>
            <person name="Saw J.H."/>
            <person name="Jorgensen S.L."/>
            <person name="Zaremba-Niedzwiedzka K."/>
            <person name="Martijn J."/>
            <person name="Lind A.E."/>
            <person name="van Eijk R."/>
            <person name="Schleper C."/>
            <person name="Guy L."/>
            <person name="Ettema T.J."/>
        </authorList>
    </citation>
    <scope>NUCLEOTIDE SEQUENCE</scope>
</reference>
<evidence type="ECO:0000313" key="1">
    <source>
        <dbReference type="EMBL" id="KKM90396.1"/>
    </source>
</evidence>
<dbReference type="EMBL" id="LAZR01006677">
    <property type="protein sequence ID" value="KKM90396.1"/>
    <property type="molecule type" value="Genomic_DNA"/>
</dbReference>
<organism evidence="1">
    <name type="scientific">marine sediment metagenome</name>
    <dbReference type="NCBI Taxonomy" id="412755"/>
    <lineage>
        <taxon>unclassified sequences</taxon>
        <taxon>metagenomes</taxon>
        <taxon>ecological metagenomes</taxon>
    </lineage>
</organism>